<evidence type="ECO:0000256" key="4">
    <source>
        <dbReference type="ARBA" id="ARBA00022692"/>
    </source>
</evidence>
<comment type="cofactor">
    <cofactor evidence="1">
        <name>Zn(2+)</name>
        <dbReference type="ChEBI" id="CHEBI:29105"/>
    </cofactor>
</comment>
<gene>
    <name evidence="9" type="ORF">GCM10007216_16920</name>
</gene>
<accession>A0ABQ1NX53</accession>
<dbReference type="Pfam" id="PF02163">
    <property type="entry name" value="Peptidase_M50"/>
    <property type="match status" value="1"/>
</dbReference>
<organism evidence="9 10">
    <name type="scientific">Thalassobacillus devorans</name>
    <dbReference type="NCBI Taxonomy" id="279813"/>
    <lineage>
        <taxon>Bacteria</taxon>
        <taxon>Bacillati</taxon>
        <taxon>Bacillota</taxon>
        <taxon>Bacilli</taxon>
        <taxon>Bacillales</taxon>
        <taxon>Bacillaceae</taxon>
        <taxon>Thalassobacillus</taxon>
    </lineage>
</organism>
<protein>
    <recommendedName>
        <fullName evidence="8">Peptidase M50 domain-containing protein</fullName>
    </recommendedName>
</protein>
<evidence type="ECO:0000256" key="5">
    <source>
        <dbReference type="ARBA" id="ARBA00022989"/>
    </source>
</evidence>
<evidence type="ECO:0000256" key="6">
    <source>
        <dbReference type="ARBA" id="ARBA00023136"/>
    </source>
</evidence>
<comment type="similarity">
    <text evidence="3">Belongs to the peptidase M50B family.</text>
</comment>
<sequence>MGLFWLTIFLSMISLREGRDYRLLEFLTAMIWVVPLGIFIHELGHAIPTVLINHGEAKVRIGFGPKLFQIEIGKLHLYIHAIFFLGGHTESRHPYRISHWREAMVTLSGPLMNLVFFFLLYLWLEEGNTFLWFNLYLSVVNLIPFYWKGKYSDGYRFFHILLNRQLHKTT</sequence>
<evidence type="ECO:0000259" key="8">
    <source>
        <dbReference type="Pfam" id="PF02163"/>
    </source>
</evidence>
<proteinExistence type="inferred from homology"/>
<evidence type="ECO:0000313" key="10">
    <source>
        <dbReference type="Proteomes" id="UP000619534"/>
    </source>
</evidence>
<keyword evidence="6 7" id="KW-0472">Membrane</keyword>
<feature type="transmembrane region" description="Helical" evidence="7">
    <location>
        <begin position="130"/>
        <end position="147"/>
    </location>
</feature>
<reference evidence="10" key="1">
    <citation type="journal article" date="2019" name="Int. J. Syst. Evol. Microbiol.">
        <title>The Global Catalogue of Microorganisms (GCM) 10K type strain sequencing project: providing services to taxonomists for standard genome sequencing and annotation.</title>
        <authorList>
            <consortium name="The Broad Institute Genomics Platform"/>
            <consortium name="The Broad Institute Genome Sequencing Center for Infectious Disease"/>
            <person name="Wu L."/>
            <person name="Ma J."/>
        </authorList>
    </citation>
    <scope>NUCLEOTIDE SEQUENCE [LARGE SCALE GENOMIC DNA]</scope>
    <source>
        <strain evidence="10">CCM 7282</strain>
    </source>
</reference>
<comment type="subcellular location">
    <subcellularLocation>
        <location evidence="2">Membrane</location>
        <topology evidence="2">Multi-pass membrane protein</topology>
    </subcellularLocation>
</comment>
<evidence type="ECO:0000256" key="1">
    <source>
        <dbReference type="ARBA" id="ARBA00001947"/>
    </source>
</evidence>
<keyword evidence="10" id="KW-1185">Reference proteome</keyword>
<dbReference type="InterPro" id="IPR008915">
    <property type="entry name" value="Peptidase_M50"/>
</dbReference>
<name>A0ABQ1NX53_9BACI</name>
<feature type="transmembrane region" description="Helical" evidence="7">
    <location>
        <begin position="103"/>
        <end position="124"/>
    </location>
</feature>
<evidence type="ECO:0000256" key="2">
    <source>
        <dbReference type="ARBA" id="ARBA00004141"/>
    </source>
</evidence>
<keyword evidence="4 7" id="KW-0812">Transmembrane</keyword>
<keyword evidence="5 7" id="KW-1133">Transmembrane helix</keyword>
<feature type="domain" description="Peptidase M50" evidence="8">
    <location>
        <begin position="31"/>
        <end position="123"/>
    </location>
</feature>
<dbReference type="Proteomes" id="UP000619534">
    <property type="component" value="Unassembled WGS sequence"/>
</dbReference>
<evidence type="ECO:0000313" key="9">
    <source>
        <dbReference type="EMBL" id="GGC86903.1"/>
    </source>
</evidence>
<comment type="caution">
    <text evidence="9">The sequence shown here is derived from an EMBL/GenBank/DDBJ whole genome shotgun (WGS) entry which is preliminary data.</text>
</comment>
<feature type="transmembrane region" description="Helical" evidence="7">
    <location>
        <begin position="28"/>
        <end position="52"/>
    </location>
</feature>
<dbReference type="EMBL" id="BMCJ01000003">
    <property type="protein sequence ID" value="GGC86903.1"/>
    <property type="molecule type" value="Genomic_DNA"/>
</dbReference>
<evidence type="ECO:0000256" key="3">
    <source>
        <dbReference type="ARBA" id="ARBA00007931"/>
    </source>
</evidence>
<evidence type="ECO:0000256" key="7">
    <source>
        <dbReference type="SAM" id="Phobius"/>
    </source>
</evidence>